<dbReference type="PANTHER" id="PTHR13610:SF11">
    <property type="entry name" value="METHYLTRANSFERASE DOMAIN-CONTAINING PROTEIN"/>
    <property type="match status" value="1"/>
</dbReference>
<dbReference type="RefSeq" id="WP_062422126.1">
    <property type="nucleotide sequence ID" value="NZ_BBYA01000010.1"/>
</dbReference>
<evidence type="ECO:0008006" key="7">
    <source>
        <dbReference type="Google" id="ProtNLM"/>
    </source>
</evidence>
<gene>
    <name evidence="5" type="ORF">ADM99_13905</name>
</gene>
<evidence type="ECO:0000256" key="2">
    <source>
        <dbReference type="ARBA" id="ARBA00022679"/>
    </source>
</evidence>
<proteinExistence type="predicted"/>
<sequence length="193" mass="21624">MTNIVFYLLSLLGLVFLLLAILWLIIPLITGLPWVPSQSRRIHRALQMADIQPGDVVYDLGAGDGRVLIAAARDFHARAVGIEISPVHCLITYLRACFSGVRHEITIHQGNFYRADISTADVVFIYAISKYSAKLRPILETQLKSGARVVTISSDMNGWQPDKIDSHELIFLYHMPPKPGNIETFLLQQSTVR</sequence>
<comment type="caution">
    <text evidence="5">The sequence shown here is derived from an EMBL/GenBank/DDBJ whole genome shotgun (WGS) entry which is preliminary data.</text>
</comment>
<protein>
    <recommendedName>
        <fullName evidence="7">Methyltransferase domain-containing protein</fullName>
    </recommendedName>
</protein>
<evidence type="ECO:0000256" key="3">
    <source>
        <dbReference type="ARBA" id="ARBA00022691"/>
    </source>
</evidence>
<keyword evidence="4" id="KW-0812">Transmembrane</keyword>
<dbReference type="AlphaFoldDB" id="A0A0P6WKI6"/>
<accession>A0A0P6WKI6</accession>
<dbReference type="EMBL" id="LGCK01000014">
    <property type="protein sequence ID" value="KPL70262.1"/>
    <property type="molecule type" value="Genomic_DNA"/>
</dbReference>
<keyword evidence="6" id="KW-1185">Reference proteome</keyword>
<keyword evidence="4" id="KW-1133">Transmembrane helix</keyword>
<feature type="transmembrane region" description="Helical" evidence="4">
    <location>
        <begin position="6"/>
        <end position="35"/>
    </location>
</feature>
<dbReference type="OrthoDB" id="281208at2"/>
<dbReference type="InterPro" id="IPR029063">
    <property type="entry name" value="SAM-dependent_MTases_sf"/>
</dbReference>
<keyword evidence="3" id="KW-0949">S-adenosyl-L-methionine</keyword>
<dbReference type="CDD" id="cd02440">
    <property type="entry name" value="AdoMet_MTases"/>
    <property type="match status" value="1"/>
</dbReference>
<evidence type="ECO:0000256" key="1">
    <source>
        <dbReference type="ARBA" id="ARBA00022603"/>
    </source>
</evidence>
<dbReference type="Proteomes" id="UP000050430">
    <property type="component" value="Unassembled WGS sequence"/>
</dbReference>
<dbReference type="PANTHER" id="PTHR13610">
    <property type="entry name" value="METHYLTRANSFERASE DOMAIN-CONTAINING PROTEIN"/>
    <property type="match status" value="1"/>
</dbReference>
<evidence type="ECO:0000313" key="6">
    <source>
        <dbReference type="Proteomes" id="UP000050430"/>
    </source>
</evidence>
<dbReference type="GO" id="GO:0032259">
    <property type="term" value="P:methylation"/>
    <property type="evidence" value="ECO:0007669"/>
    <property type="project" value="UniProtKB-KW"/>
</dbReference>
<name>A0A0P6WKI6_9CHLR</name>
<keyword evidence="2" id="KW-0808">Transferase</keyword>
<evidence type="ECO:0000256" key="4">
    <source>
        <dbReference type="SAM" id="Phobius"/>
    </source>
</evidence>
<dbReference type="InterPro" id="IPR026170">
    <property type="entry name" value="FAM173A/B"/>
</dbReference>
<keyword evidence="1" id="KW-0489">Methyltransferase</keyword>
<keyword evidence="4" id="KW-0472">Membrane</keyword>
<dbReference type="STRING" id="229920.ADM99_13905"/>
<organism evidence="5 6">
    <name type="scientific">Leptolinea tardivitalis</name>
    <dbReference type="NCBI Taxonomy" id="229920"/>
    <lineage>
        <taxon>Bacteria</taxon>
        <taxon>Bacillati</taxon>
        <taxon>Chloroflexota</taxon>
        <taxon>Anaerolineae</taxon>
        <taxon>Anaerolineales</taxon>
        <taxon>Anaerolineaceae</taxon>
        <taxon>Leptolinea</taxon>
    </lineage>
</organism>
<dbReference type="SUPFAM" id="SSF53335">
    <property type="entry name" value="S-adenosyl-L-methionine-dependent methyltransferases"/>
    <property type="match status" value="1"/>
</dbReference>
<dbReference type="GO" id="GO:0016279">
    <property type="term" value="F:protein-lysine N-methyltransferase activity"/>
    <property type="evidence" value="ECO:0007669"/>
    <property type="project" value="InterPro"/>
</dbReference>
<dbReference type="Gene3D" id="3.40.50.150">
    <property type="entry name" value="Vaccinia Virus protein VP39"/>
    <property type="match status" value="1"/>
</dbReference>
<reference evidence="5 6" key="1">
    <citation type="submission" date="2015-07" db="EMBL/GenBank/DDBJ databases">
        <title>Genome sequence of Leptolinea tardivitalis DSM 16556.</title>
        <authorList>
            <person name="Hemp J."/>
            <person name="Ward L.M."/>
            <person name="Pace L.A."/>
            <person name="Fischer W.W."/>
        </authorList>
    </citation>
    <scope>NUCLEOTIDE SEQUENCE [LARGE SCALE GENOMIC DNA]</scope>
    <source>
        <strain evidence="5 6">YMTK-2</strain>
    </source>
</reference>
<evidence type="ECO:0000313" key="5">
    <source>
        <dbReference type="EMBL" id="KPL70262.1"/>
    </source>
</evidence>